<dbReference type="RefSeq" id="WP_315948269.1">
    <property type="nucleotide sequence ID" value="NZ_JAWCUA010000010.1"/>
</dbReference>
<dbReference type="SUPFAM" id="SSF64182">
    <property type="entry name" value="DHH phosphoesterases"/>
    <property type="match status" value="1"/>
</dbReference>
<proteinExistence type="predicted"/>
<organism evidence="2 3">
    <name type="scientific">Psychrosphaera aquimarina</name>
    <dbReference type="NCBI Taxonomy" id="2044854"/>
    <lineage>
        <taxon>Bacteria</taxon>
        <taxon>Pseudomonadati</taxon>
        <taxon>Pseudomonadota</taxon>
        <taxon>Gammaproteobacteria</taxon>
        <taxon>Alteromonadales</taxon>
        <taxon>Pseudoalteromonadaceae</taxon>
        <taxon>Psychrosphaera</taxon>
    </lineage>
</organism>
<feature type="domain" description="DHHA1" evidence="1">
    <location>
        <begin position="230"/>
        <end position="321"/>
    </location>
</feature>
<dbReference type="InterPro" id="IPR038763">
    <property type="entry name" value="DHH_sf"/>
</dbReference>
<evidence type="ECO:0000259" key="1">
    <source>
        <dbReference type="Pfam" id="PF02272"/>
    </source>
</evidence>
<gene>
    <name evidence="2" type="ORF">RT723_16620</name>
</gene>
<dbReference type="PANTHER" id="PTHR42146:SF1">
    <property type="entry name" value="OLIGORIBONUCLEASE NRNB"/>
    <property type="match status" value="1"/>
</dbReference>
<dbReference type="PANTHER" id="PTHR42146">
    <property type="entry name" value="3',5'-CYCLIC-NUCLEOTIDE PHOSPHODIESTERASE"/>
    <property type="match status" value="1"/>
</dbReference>
<dbReference type="InterPro" id="IPR052968">
    <property type="entry name" value="Nucleotide_metab_enz"/>
</dbReference>
<evidence type="ECO:0000313" key="3">
    <source>
        <dbReference type="Proteomes" id="UP001257914"/>
    </source>
</evidence>
<evidence type="ECO:0000313" key="2">
    <source>
        <dbReference type="EMBL" id="MDU0114583.1"/>
    </source>
</evidence>
<accession>A0ABU3R4H1</accession>
<keyword evidence="3" id="KW-1185">Reference proteome</keyword>
<dbReference type="EMBL" id="JAWCUA010000010">
    <property type="protein sequence ID" value="MDU0114583.1"/>
    <property type="molecule type" value="Genomic_DNA"/>
</dbReference>
<sequence>MTYYDVFNGDADGILSLVQLRQVQPRDSILITGVKRDIELLKQVPIDGSSNSSGKTITVLDVSMEKNADALQAQLNNGAVVFYVDHHRSGDIPQHLNLNANIDLDANTCTALIVDKLLNGTKHDWAIAAAYGDNLISVADNLSKAAGLSEAEAEQLKELGTLVNYNGYGESLDDLHFEPENLFNKLVKYPSPFDCINDQHSPFHLLKNAYQSDLKKAQAAVVVNDDDTLLALELEDAAWARRISGVYGNQLANDNPDKAILILTQNTDSSYRVSLRAPINNKQGAGDICSQFKTGGGRAAAAGINNLPKANLHKLIETVKQHY</sequence>
<name>A0ABU3R4H1_9GAMM</name>
<comment type="caution">
    <text evidence="2">The sequence shown here is derived from an EMBL/GenBank/DDBJ whole genome shotgun (WGS) entry which is preliminary data.</text>
</comment>
<dbReference type="Proteomes" id="UP001257914">
    <property type="component" value="Unassembled WGS sequence"/>
</dbReference>
<dbReference type="InterPro" id="IPR003156">
    <property type="entry name" value="DHHA1_dom"/>
</dbReference>
<reference evidence="2 3" key="1">
    <citation type="submission" date="2023-10" db="EMBL/GenBank/DDBJ databases">
        <title>Psychrosphaera aquimaarina strain SW33 isolated from seawater.</title>
        <authorList>
            <person name="Bayburt H."/>
            <person name="Kim J.M."/>
            <person name="Choi B.J."/>
            <person name="Jeon C.O."/>
        </authorList>
    </citation>
    <scope>NUCLEOTIDE SEQUENCE [LARGE SCALE GENOMIC DNA]</scope>
    <source>
        <strain evidence="2 3">KCTC 52743</strain>
    </source>
</reference>
<dbReference type="Pfam" id="PF02272">
    <property type="entry name" value="DHHA1"/>
    <property type="match status" value="1"/>
</dbReference>
<protein>
    <submittedName>
        <fullName evidence="2">DHHA1 domain-containing protein</fullName>
    </submittedName>
</protein>